<dbReference type="InterPro" id="IPR005358">
    <property type="entry name" value="Puta_zinc/iron-chelating_dom"/>
</dbReference>
<protein>
    <submittedName>
        <fullName evidence="1">YkgJ family cysteine cluster protein</fullName>
    </submittedName>
</protein>
<evidence type="ECO:0000313" key="2">
    <source>
        <dbReference type="Proteomes" id="UP001202281"/>
    </source>
</evidence>
<proteinExistence type="predicted"/>
<accession>A0ABT0BS05</accession>
<reference evidence="1 2" key="1">
    <citation type="submission" date="2022-04" db="EMBL/GenBank/DDBJ databases">
        <title>Identification of a novel bacterium isolated from mangrove sediments.</title>
        <authorList>
            <person name="Pan X."/>
        </authorList>
    </citation>
    <scope>NUCLEOTIDE SEQUENCE [LARGE SCALE GENOMIC DNA]</scope>
    <source>
        <strain evidence="1 2">B2638</strain>
    </source>
</reference>
<dbReference type="RefSeq" id="WP_243921948.1">
    <property type="nucleotide sequence ID" value="NZ_JALHLG010000020.1"/>
</dbReference>
<evidence type="ECO:0000313" key="1">
    <source>
        <dbReference type="EMBL" id="MCJ2187850.1"/>
    </source>
</evidence>
<dbReference type="Pfam" id="PF03692">
    <property type="entry name" value="CxxCxxCC"/>
    <property type="match status" value="1"/>
</dbReference>
<comment type="caution">
    <text evidence="1">The sequence shown here is derived from an EMBL/GenBank/DDBJ whole genome shotgun (WGS) entry which is preliminary data.</text>
</comment>
<organism evidence="1 2">
    <name type="scientific">Novosphingobium beihaiensis</name>
    <dbReference type="NCBI Taxonomy" id="2930389"/>
    <lineage>
        <taxon>Bacteria</taxon>
        <taxon>Pseudomonadati</taxon>
        <taxon>Pseudomonadota</taxon>
        <taxon>Alphaproteobacteria</taxon>
        <taxon>Sphingomonadales</taxon>
        <taxon>Sphingomonadaceae</taxon>
        <taxon>Novosphingobium</taxon>
    </lineage>
</organism>
<gene>
    <name evidence="1" type="ORF">MTR66_13610</name>
</gene>
<dbReference type="EMBL" id="JALHLG010000020">
    <property type="protein sequence ID" value="MCJ2187850.1"/>
    <property type="molecule type" value="Genomic_DNA"/>
</dbReference>
<name>A0ABT0BS05_9SPHN</name>
<sequence>MTVHFDCTQCGKCCHNLRLTLSVDEAIVWAGRGHTVQLLAEALPWVSEPDPADPQALHQRDRSFPAISGSVPFRIAVTLVAYHNGPCPHLLPDMRCGNYAGRPRICRIYPLESRPFTAMSPENRLCPPEAWASELPVLERDGAIADPEAARIVADHRQAVLAGVPVLAKACEALGLSSAAFANEGLAVHMPEPLVLSETLRGARDGGEEPAEARPWTLVTNRRPTLTMLTDAGCDAALIRQGPGYLGSFPDEP</sequence>
<dbReference type="Proteomes" id="UP001202281">
    <property type="component" value="Unassembled WGS sequence"/>
</dbReference>
<keyword evidence="2" id="KW-1185">Reference proteome</keyword>